<feature type="compositionally biased region" description="Basic residues" evidence="1">
    <location>
        <begin position="1"/>
        <end position="16"/>
    </location>
</feature>
<reference evidence="2 3" key="1">
    <citation type="submission" date="2023-07" db="EMBL/GenBank/DDBJ databases">
        <title>Genomic Encyclopedia of Type Strains, Phase IV (KMG-IV): sequencing the most valuable type-strain genomes for metagenomic binning, comparative biology and taxonomic classification.</title>
        <authorList>
            <person name="Goeker M."/>
        </authorList>
    </citation>
    <scope>NUCLEOTIDE SEQUENCE [LARGE SCALE GENOMIC DNA]</scope>
    <source>
        <strain evidence="2 3">DSM 2457</strain>
    </source>
</reference>
<keyword evidence="3" id="KW-1185">Reference proteome</keyword>
<dbReference type="EMBL" id="JAUSUI010000013">
    <property type="protein sequence ID" value="MDQ0305313.1"/>
    <property type="molecule type" value="Genomic_DNA"/>
</dbReference>
<protein>
    <recommendedName>
        <fullName evidence="4">DUF5681 domain-containing protein</fullName>
    </recommendedName>
</protein>
<organism evidence="2 3">
    <name type="scientific">Ancylobacter polymorphus</name>
    <dbReference type="NCBI Taxonomy" id="223390"/>
    <lineage>
        <taxon>Bacteria</taxon>
        <taxon>Pseudomonadati</taxon>
        <taxon>Pseudomonadota</taxon>
        <taxon>Alphaproteobacteria</taxon>
        <taxon>Hyphomicrobiales</taxon>
        <taxon>Xanthobacteraceae</taxon>
        <taxon>Ancylobacter</taxon>
    </lineage>
</organism>
<name>A0ABU0BHJ4_9HYPH</name>
<evidence type="ECO:0008006" key="4">
    <source>
        <dbReference type="Google" id="ProtNLM"/>
    </source>
</evidence>
<feature type="region of interest" description="Disordered" evidence="1">
    <location>
        <begin position="1"/>
        <end position="27"/>
    </location>
</feature>
<comment type="caution">
    <text evidence="2">The sequence shown here is derived from an EMBL/GenBank/DDBJ whole genome shotgun (WGS) entry which is preliminary data.</text>
</comment>
<accession>A0ABU0BHJ4</accession>
<sequence length="232" mass="26391">MARKGRKRKEGRRTRSGKLSEANSERAARGLRGVMDVVLSQPHRAWLGKGRRDDQLAENALGRLLLAGKITESEYWAGDRWRKLVGEFHQVLASPVMPGSAMGRLVADEVDEDSRNREERSGTTVGQETDEERRERVLVQHAAAMTAIRRLPDRRQVFVVMESVVLREGAVDEVGLKALRQGLGQLARLWRMEAPDDPLEERLGPKPKVRAARCEERPGWQHEERELDISYK</sequence>
<dbReference type="RefSeq" id="WP_307023247.1">
    <property type="nucleotide sequence ID" value="NZ_JAUSUI010000013.1"/>
</dbReference>
<dbReference type="Proteomes" id="UP001224682">
    <property type="component" value="Unassembled WGS sequence"/>
</dbReference>
<evidence type="ECO:0000313" key="2">
    <source>
        <dbReference type="EMBL" id="MDQ0305313.1"/>
    </source>
</evidence>
<proteinExistence type="predicted"/>
<gene>
    <name evidence="2" type="ORF">J2S75_004365</name>
</gene>
<evidence type="ECO:0000313" key="3">
    <source>
        <dbReference type="Proteomes" id="UP001224682"/>
    </source>
</evidence>
<feature type="region of interest" description="Disordered" evidence="1">
    <location>
        <begin position="109"/>
        <end position="133"/>
    </location>
</feature>
<evidence type="ECO:0000256" key="1">
    <source>
        <dbReference type="SAM" id="MobiDB-lite"/>
    </source>
</evidence>